<feature type="compositionally biased region" description="Basic and acidic residues" evidence="1">
    <location>
        <begin position="198"/>
        <end position="214"/>
    </location>
</feature>
<keyword evidence="3" id="KW-1185">Reference proteome</keyword>
<reference evidence="3" key="1">
    <citation type="journal article" date="2019" name="Int. J. Syst. Evol. Microbiol.">
        <title>The Global Catalogue of Microorganisms (GCM) 10K type strain sequencing project: providing services to taxonomists for standard genome sequencing and annotation.</title>
        <authorList>
            <consortium name="The Broad Institute Genomics Platform"/>
            <consortium name="The Broad Institute Genome Sequencing Center for Infectious Disease"/>
            <person name="Wu L."/>
            <person name="Ma J."/>
        </authorList>
    </citation>
    <scope>NUCLEOTIDE SEQUENCE [LARGE SCALE GENOMIC DNA]</scope>
    <source>
        <strain evidence="3">CCM 7526</strain>
    </source>
</reference>
<evidence type="ECO:0000313" key="3">
    <source>
        <dbReference type="Proteomes" id="UP001597183"/>
    </source>
</evidence>
<name>A0ABW4AW45_9ACTN</name>
<comment type="caution">
    <text evidence="2">The sequence shown here is derived from an EMBL/GenBank/DDBJ whole genome shotgun (WGS) entry which is preliminary data.</text>
</comment>
<dbReference type="Proteomes" id="UP001597183">
    <property type="component" value="Unassembled WGS sequence"/>
</dbReference>
<proteinExistence type="predicted"/>
<accession>A0ABW4AW45</accession>
<organism evidence="2 3">
    <name type="scientific">Actinoplanes sichuanensis</name>
    <dbReference type="NCBI Taxonomy" id="512349"/>
    <lineage>
        <taxon>Bacteria</taxon>
        <taxon>Bacillati</taxon>
        <taxon>Actinomycetota</taxon>
        <taxon>Actinomycetes</taxon>
        <taxon>Micromonosporales</taxon>
        <taxon>Micromonosporaceae</taxon>
        <taxon>Actinoplanes</taxon>
    </lineage>
</organism>
<evidence type="ECO:0000313" key="2">
    <source>
        <dbReference type="EMBL" id="MFD1374418.1"/>
    </source>
</evidence>
<dbReference type="EMBL" id="JBHTMK010000082">
    <property type="protein sequence ID" value="MFD1374418.1"/>
    <property type="molecule type" value="Genomic_DNA"/>
</dbReference>
<gene>
    <name evidence="2" type="ORF">ACFQ5G_54590</name>
</gene>
<dbReference type="RefSeq" id="WP_317795800.1">
    <property type="nucleotide sequence ID" value="NZ_AP028461.1"/>
</dbReference>
<feature type="region of interest" description="Disordered" evidence="1">
    <location>
        <begin position="189"/>
        <end position="214"/>
    </location>
</feature>
<protein>
    <submittedName>
        <fullName evidence="2">Uncharacterized protein</fullName>
    </submittedName>
</protein>
<evidence type="ECO:0000256" key="1">
    <source>
        <dbReference type="SAM" id="MobiDB-lite"/>
    </source>
</evidence>
<sequence length="214" mass="23833">MEIIPGEGVALVKIGELRRVAEDRLGVPVHPGRSRKAVYDTSPGLVVSYAEDDTVEIVEIAYSGDGGDEVFFDGVQLTFRFMDDVVADLAARGYGYEPIDIGYRFEPGFAIFSMRSRSANELDPAAAEDDGRAICEGVSVAPYEYFAAPTEEEIEAFFRDQEAACVDSPSDDPMRRYMREVTAWIQIHGTTEPGTPEDEAKRRHLDEIRERHFG</sequence>